<dbReference type="Pfam" id="PF11706">
    <property type="entry name" value="zf-CGNR"/>
    <property type="match status" value="1"/>
</dbReference>
<accession>A0A5J6GBF0</accession>
<dbReference type="Gene3D" id="1.10.3300.10">
    <property type="entry name" value="Jann2411-like domain"/>
    <property type="match status" value="1"/>
</dbReference>
<proteinExistence type="predicted"/>
<dbReference type="Proteomes" id="UP000325529">
    <property type="component" value="Chromosome"/>
</dbReference>
<dbReference type="OrthoDB" id="123307at2"/>
<dbReference type="EMBL" id="CP023699">
    <property type="protein sequence ID" value="QEU91315.1"/>
    <property type="molecule type" value="Genomic_DNA"/>
</dbReference>
<feature type="domain" description="Zinc finger CGNR" evidence="1">
    <location>
        <begin position="173"/>
        <end position="216"/>
    </location>
</feature>
<evidence type="ECO:0000313" key="2">
    <source>
        <dbReference type="EMBL" id="QEU91315.1"/>
    </source>
</evidence>
<dbReference type="SUPFAM" id="SSF160904">
    <property type="entry name" value="Jann2411-like"/>
    <property type="match status" value="1"/>
</dbReference>
<dbReference type="AlphaFoldDB" id="A0A5J6GBF0"/>
<protein>
    <submittedName>
        <fullName evidence="2">Zf-CGNR multi-domain protein</fullName>
    </submittedName>
</protein>
<gene>
    <name evidence="2" type="ORF">CP970_10840</name>
</gene>
<evidence type="ECO:0000313" key="3">
    <source>
        <dbReference type="Proteomes" id="UP000325529"/>
    </source>
</evidence>
<dbReference type="PANTHER" id="PTHR35525">
    <property type="entry name" value="BLL6575 PROTEIN"/>
    <property type="match status" value="1"/>
</dbReference>
<evidence type="ECO:0000259" key="1">
    <source>
        <dbReference type="Pfam" id="PF11706"/>
    </source>
</evidence>
<dbReference type="Pfam" id="PF07336">
    <property type="entry name" value="ABATE"/>
    <property type="match status" value="1"/>
</dbReference>
<dbReference type="KEGG" id="ska:CP970_10840"/>
<sequence>MSVSPSVWGRRAGWLPRAPPRSNLQKVLPVSQWRAGMKRQDAPGALELVREFINTRDLETRSDGLDSPDDLRTWLAGHELIGAGTPVDDGAWHTALEVREALRALAATHSGRAMDPAAARTLDTLAADTVIRLRFRDDGTSYVGPEERTGVRPALGRILALVDAAAREGTWPRLKVCPAEDCLWVFYDHSKNRSGTWCQMAECGNRAKGRTFRARRTPSGS</sequence>
<keyword evidence="3" id="KW-1185">Reference proteome</keyword>
<dbReference type="InterPro" id="IPR023286">
    <property type="entry name" value="ABATE_dom_sf"/>
</dbReference>
<dbReference type="InterPro" id="IPR010852">
    <property type="entry name" value="ABATE"/>
</dbReference>
<organism evidence="2 3">
    <name type="scientific">Streptomyces kanamyceticus</name>
    <dbReference type="NCBI Taxonomy" id="1967"/>
    <lineage>
        <taxon>Bacteria</taxon>
        <taxon>Bacillati</taxon>
        <taxon>Actinomycetota</taxon>
        <taxon>Actinomycetes</taxon>
        <taxon>Kitasatosporales</taxon>
        <taxon>Streptomycetaceae</taxon>
        <taxon>Streptomyces</taxon>
    </lineage>
</organism>
<reference evidence="2 3" key="1">
    <citation type="submission" date="2017-09" db="EMBL/GenBank/DDBJ databases">
        <authorList>
            <person name="Lee N."/>
            <person name="Cho B.-K."/>
        </authorList>
    </citation>
    <scope>NUCLEOTIDE SEQUENCE [LARGE SCALE GENOMIC DNA]</scope>
    <source>
        <strain evidence="2 3">ATCC 12853</strain>
    </source>
</reference>
<name>A0A5J6GBF0_STRKN</name>
<dbReference type="PANTHER" id="PTHR35525:SF3">
    <property type="entry name" value="BLL6575 PROTEIN"/>
    <property type="match status" value="1"/>
</dbReference>
<dbReference type="InterPro" id="IPR021005">
    <property type="entry name" value="Znf_CGNR"/>
</dbReference>